<reference evidence="1 3" key="1">
    <citation type="submission" date="2014-04" db="EMBL/GenBank/DDBJ databases">
        <authorList>
            <consortium name="DOE Joint Genome Institute"/>
            <person name="Kuo A."/>
            <person name="Kohler A."/>
            <person name="Costa M.D."/>
            <person name="Nagy L.G."/>
            <person name="Floudas D."/>
            <person name="Copeland A."/>
            <person name="Barry K.W."/>
            <person name="Cichocki N."/>
            <person name="Veneault-Fourrey C."/>
            <person name="LaButti K."/>
            <person name="Lindquist E.A."/>
            <person name="Lipzen A."/>
            <person name="Lundell T."/>
            <person name="Morin E."/>
            <person name="Murat C."/>
            <person name="Sun H."/>
            <person name="Tunlid A."/>
            <person name="Henrissat B."/>
            <person name="Grigoriev I.V."/>
            <person name="Hibbett D.S."/>
            <person name="Martin F."/>
            <person name="Nordberg H.P."/>
            <person name="Cantor M.N."/>
            <person name="Hua S.X."/>
        </authorList>
    </citation>
    <scope>NUCLEOTIDE SEQUENCE [LARGE SCALE GENOMIC DNA]</scope>
    <source>
        <strain evidence="1 3">441</strain>
    </source>
</reference>
<sequence>MPAITPRKPFSNIFRRSRRSRVECPATKTTDTSLGEQVDAAKQGLDGLKPIHPASQSHPLENALEQQPAQLKLDPNEATFQGETEVEDSSSLLCHPGYVDQPCLSDIAAKHFFVPTHGRPRRT</sequence>
<accession>A0A0C9XEG8</accession>
<gene>
    <name evidence="2" type="ORF">PISMIDRAFT_690808</name>
    <name evidence="1" type="ORF">PISMIDRAFT_690813</name>
</gene>
<dbReference type="HOGENOM" id="CLU_2016171_0_0_1"/>
<proteinExistence type="predicted"/>
<evidence type="ECO:0000313" key="1">
    <source>
        <dbReference type="EMBL" id="KIK10710.1"/>
    </source>
</evidence>
<reference evidence="3" key="2">
    <citation type="submission" date="2015-01" db="EMBL/GenBank/DDBJ databases">
        <title>Evolutionary Origins and Diversification of the Mycorrhizal Mutualists.</title>
        <authorList>
            <consortium name="DOE Joint Genome Institute"/>
            <consortium name="Mycorrhizal Genomics Consortium"/>
            <person name="Kohler A."/>
            <person name="Kuo A."/>
            <person name="Nagy L.G."/>
            <person name="Floudas D."/>
            <person name="Copeland A."/>
            <person name="Barry K.W."/>
            <person name="Cichocki N."/>
            <person name="Veneault-Fourrey C."/>
            <person name="LaButti K."/>
            <person name="Lindquist E.A."/>
            <person name="Lipzen A."/>
            <person name="Lundell T."/>
            <person name="Morin E."/>
            <person name="Murat C."/>
            <person name="Riley R."/>
            <person name="Ohm R."/>
            <person name="Sun H."/>
            <person name="Tunlid A."/>
            <person name="Henrissat B."/>
            <person name="Grigoriev I.V."/>
            <person name="Hibbett D.S."/>
            <person name="Martin F."/>
        </authorList>
    </citation>
    <scope>NUCLEOTIDE SEQUENCE [LARGE SCALE GENOMIC DNA]</scope>
    <source>
        <strain evidence="2 3">441</strain>
    </source>
</reference>
<evidence type="ECO:0000313" key="2">
    <source>
        <dbReference type="EMBL" id="KIK10713.1"/>
    </source>
</evidence>
<protein>
    <submittedName>
        <fullName evidence="1">Uncharacterized protein</fullName>
    </submittedName>
</protein>
<dbReference type="AlphaFoldDB" id="A0A0C9XEG8"/>
<evidence type="ECO:0000313" key="3">
    <source>
        <dbReference type="Proteomes" id="UP000054018"/>
    </source>
</evidence>
<keyword evidence="3" id="KW-1185">Reference proteome</keyword>
<dbReference type="Proteomes" id="UP000054018">
    <property type="component" value="Unassembled WGS sequence"/>
</dbReference>
<name>A0A0C9XEG8_9AGAM</name>
<dbReference type="EMBL" id="KN834462">
    <property type="protein sequence ID" value="KIK10713.1"/>
    <property type="molecule type" value="Genomic_DNA"/>
</dbReference>
<reference evidence="1" key="3">
    <citation type="submission" date="2015-02" db="EMBL/GenBank/DDBJ databases">
        <title>Evolutionary Origins and Diversification of the Mycorrhizal Mutualists.</title>
        <authorList>
            <consortium name="DOE Joint Genome Institute"/>
            <consortium name="Mycorrhizal Genomics Consortium"/>
            <person name="Kohler A."/>
            <person name="Kuo A."/>
            <person name="Nagy L.G."/>
            <person name="Floudas D."/>
            <person name="Copeland A."/>
            <person name="Barry K.W."/>
            <person name="Cichocki N."/>
            <person name="Veneault-Fourrey C."/>
            <person name="LaButti K."/>
            <person name="Lindquist E.A."/>
            <person name="Lipzen A."/>
            <person name="Lundell T."/>
            <person name="Morin E."/>
            <person name="Murat C."/>
            <person name="Riley R."/>
            <person name="Ohm R."/>
            <person name="Sun H."/>
            <person name="Tunlid A."/>
            <person name="Henrissat B."/>
            <person name="Grigoriev I.V."/>
            <person name="Hibbett D.S."/>
            <person name="Martin F."/>
        </authorList>
    </citation>
    <scope>NUCLEOTIDE SEQUENCE</scope>
    <source>
        <strain evidence="1 3">441</strain>
    </source>
</reference>
<organism evidence="1 3">
    <name type="scientific">Pisolithus microcarpus 441</name>
    <dbReference type="NCBI Taxonomy" id="765257"/>
    <lineage>
        <taxon>Eukaryota</taxon>
        <taxon>Fungi</taxon>
        <taxon>Dikarya</taxon>
        <taxon>Basidiomycota</taxon>
        <taxon>Agaricomycotina</taxon>
        <taxon>Agaricomycetes</taxon>
        <taxon>Agaricomycetidae</taxon>
        <taxon>Boletales</taxon>
        <taxon>Sclerodermatineae</taxon>
        <taxon>Pisolithaceae</taxon>
        <taxon>Pisolithus</taxon>
    </lineage>
</organism>
<dbReference type="EMBL" id="KN834463">
    <property type="protein sequence ID" value="KIK10710.1"/>
    <property type="molecule type" value="Genomic_DNA"/>
</dbReference>